<keyword evidence="4 9" id="KW-0378">Hydrolase</keyword>
<dbReference type="GO" id="GO:0016787">
    <property type="term" value="F:hydrolase activity"/>
    <property type="evidence" value="ECO:0007669"/>
    <property type="project" value="UniProtKB-KW"/>
</dbReference>
<dbReference type="AlphaFoldDB" id="A0AAX4L2D0"/>
<dbReference type="GO" id="GO:0043571">
    <property type="term" value="P:maintenance of CRISPR repeat elements"/>
    <property type="evidence" value="ECO:0007669"/>
    <property type="project" value="UniProtKB-UniRule"/>
</dbReference>
<protein>
    <recommendedName>
        <fullName evidence="9">CRISPR-associated endonuclease Cas1</fullName>
        <ecNumber evidence="9">3.1.-.-</ecNumber>
    </recommendedName>
</protein>
<comment type="function">
    <text evidence="9">CRISPR (clustered regularly interspaced short palindromic repeat), is an adaptive immune system that provides protection against mobile genetic elements (viruses, transposable elements and conjugative plasmids). CRISPR clusters contain spacers, sequences complementary to antecedent mobile elements, and target invading nucleic acids. CRISPR clusters are transcribed and processed into CRISPR RNA (crRNA). Acts as a dsDNA endonuclease. Involved in the integration of spacer DNA into the CRISPR cassette.</text>
</comment>
<evidence type="ECO:0000256" key="7">
    <source>
        <dbReference type="ARBA" id="ARBA00023125"/>
    </source>
</evidence>
<dbReference type="Proteomes" id="UP001432202">
    <property type="component" value="Chromosome"/>
</dbReference>
<proteinExistence type="inferred from homology"/>
<dbReference type="CDD" id="cd09634">
    <property type="entry name" value="Cas1_I-II-III"/>
    <property type="match status" value="1"/>
</dbReference>
<dbReference type="GO" id="GO:0003677">
    <property type="term" value="F:DNA binding"/>
    <property type="evidence" value="ECO:0007669"/>
    <property type="project" value="UniProtKB-KW"/>
</dbReference>
<comment type="subunit">
    <text evidence="9">Homodimer, forms a heterotetramer with a Cas2 homodimer.</text>
</comment>
<dbReference type="GO" id="GO:0046872">
    <property type="term" value="F:metal ion binding"/>
    <property type="evidence" value="ECO:0007669"/>
    <property type="project" value="UniProtKB-UniRule"/>
</dbReference>
<accession>A0AAX4L2D0</accession>
<gene>
    <name evidence="9 10" type="primary">cas1</name>
    <name evidence="10" type="ORF">V6M85_03265</name>
</gene>
<dbReference type="EMBL" id="CP146016">
    <property type="protein sequence ID" value="WWQ61114.1"/>
    <property type="molecule type" value="Genomic_DNA"/>
</dbReference>
<dbReference type="RefSeq" id="WP_338602935.1">
    <property type="nucleotide sequence ID" value="NZ_CP146016.1"/>
</dbReference>
<evidence type="ECO:0000256" key="1">
    <source>
        <dbReference type="ARBA" id="ARBA00022722"/>
    </source>
</evidence>
<dbReference type="Gene3D" id="1.20.120.920">
    <property type="entry name" value="CRISPR-associated endonuclease Cas1, C-terminal domain"/>
    <property type="match status" value="1"/>
</dbReference>
<name>A0AAX4L2D0_9CREN</name>
<evidence type="ECO:0000256" key="9">
    <source>
        <dbReference type="HAMAP-Rule" id="MF_01470"/>
    </source>
</evidence>
<evidence type="ECO:0000256" key="4">
    <source>
        <dbReference type="ARBA" id="ARBA00022801"/>
    </source>
</evidence>
<dbReference type="PANTHER" id="PTHR34353:SF2">
    <property type="entry name" value="CRISPR-ASSOCIATED ENDONUCLEASE CAS1 1"/>
    <property type="match status" value="1"/>
</dbReference>
<comment type="cofactor">
    <cofactor evidence="9">
        <name>Mg(2+)</name>
        <dbReference type="ChEBI" id="CHEBI:18420"/>
    </cofactor>
    <cofactor evidence="9">
        <name>Mn(2+)</name>
        <dbReference type="ChEBI" id="CHEBI:29035"/>
    </cofactor>
</comment>
<feature type="binding site" evidence="9">
    <location>
        <position position="146"/>
    </location>
    <ligand>
        <name>Mn(2+)</name>
        <dbReference type="ChEBI" id="CHEBI:29035"/>
    </ligand>
</feature>
<dbReference type="PANTHER" id="PTHR34353">
    <property type="entry name" value="CRISPR-ASSOCIATED ENDONUCLEASE CAS1 1"/>
    <property type="match status" value="1"/>
</dbReference>
<feature type="binding site" evidence="9">
    <location>
        <position position="208"/>
    </location>
    <ligand>
        <name>Mn(2+)</name>
        <dbReference type="ChEBI" id="CHEBI:29035"/>
    </ligand>
</feature>
<evidence type="ECO:0000313" key="10">
    <source>
        <dbReference type="EMBL" id="WWQ61114.1"/>
    </source>
</evidence>
<dbReference type="Pfam" id="PF01867">
    <property type="entry name" value="Cas_Cas1"/>
    <property type="match status" value="1"/>
</dbReference>
<comment type="similarity">
    <text evidence="9">Belongs to the CRISPR-associated endonuclease Cas1 family.</text>
</comment>
<evidence type="ECO:0000256" key="6">
    <source>
        <dbReference type="ARBA" id="ARBA00023118"/>
    </source>
</evidence>
<dbReference type="InterPro" id="IPR050646">
    <property type="entry name" value="Cas1"/>
</dbReference>
<evidence type="ECO:0000256" key="2">
    <source>
        <dbReference type="ARBA" id="ARBA00022723"/>
    </source>
</evidence>
<evidence type="ECO:0000256" key="3">
    <source>
        <dbReference type="ARBA" id="ARBA00022759"/>
    </source>
</evidence>
<dbReference type="EC" id="3.1.-.-" evidence="9"/>
<dbReference type="HAMAP" id="MF_01470">
    <property type="entry name" value="Cas1"/>
    <property type="match status" value="1"/>
</dbReference>
<dbReference type="GO" id="GO:0051607">
    <property type="term" value="P:defense response to virus"/>
    <property type="evidence" value="ECO:0007669"/>
    <property type="project" value="UniProtKB-UniRule"/>
</dbReference>
<evidence type="ECO:0000256" key="5">
    <source>
        <dbReference type="ARBA" id="ARBA00022842"/>
    </source>
</evidence>
<keyword evidence="8 9" id="KW-0464">Manganese</keyword>
<dbReference type="GO" id="GO:0004519">
    <property type="term" value="F:endonuclease activity"/>
    <property type="evidence" value="ECO:0007669"/>
    <property type="project" value="UniProtKB-UniRule"/>
</dbReference>
<dbReference type="GeneID" id="89335755"/>
<keyword evidence="1 9" id="KW-0540">Nuclease</keyword>
<dbReference type="InterPro" id="IPR002729">
    <property type="entry name" value="CRISPR-assoc_Cas1"/>
</dbReference>
<evidence type="ECO:0000313" key="11">
    <source>
        <dbReference type="Proteomes" id="UP001432202"/>
    </source>
</evidence>
<reference evidence="10 11" key="1">
    <citation type="submission" date="2024-02" db="EMBL/GenBank/DDBJ databases">
        <title>STSV induces naive adaptation in Sulfolobus.</title>
        <authorList>
            <person name="Xiang X."/>
            <person name="Song M."/>
        </authorList>
    </citation>
    <scope>NUCLEOTIDE SEQUENCE [LARGE SCALE GENOMIC DNA]</scope>
    <source>
        <strain evidence="10 11">RT2</strain>
    </source>
</reference>
<organism evidence="10 11">
    <name type="scientific">Sulfolobus tengchongensis</name>
    <dbReference type="NCBI Taxonomy" id="207809"/>
    <lineage>
        <taxon>Archaea</taxon>
        <taxon>Thermoproteota</taxon>
        <taxon>Thermoprotei</taxon>
        <taxon>Sulfolobales</taxon>
        <taxon>Sulfolobaceae</taxon>
        <taxon>Sulfolobus</taxon>
    </lineage>
</organism>
<keyword evidence="5 9" id="KW-0460">Magnesium</keyword>
<keyword evidence="3 9" id="KW-0255">Endonuclease</keyword>
<keyword evidence="7 9" id="KW-0238">DNA-binding</keyword>
<dbReference type="NCBIfam" id="TIGR00287">
    <property type="entry name" value="cas1"/>
    <property type="match status" value="1"/>
</dbReference>
<dbReference type="InterPro" id="IPR042206">
    <property type="entry name" value="CRISPR-assoc_Cas1_C"/>
</dbReference>
<feature type="binding site" evidence="9">
    <location>
        <position position="223"/>
    </location>
    <ligand>
        <name>Mn(2+)</name>
        <dbReference type="ChEBI" id="CHEBI:29035"/>
    </ligand>
</feature>
<keyword evidence="11" id="KW-1185">Reference proteome</keyword>
<evidence type="ECO:0000256" key="8">
    <source>
        <dbReference type="ARBA" id="ARBA00023211"/>
    </source>
</evidence>
<sequence length="304" mass="34508">MILIVKKSKITRKGSDIVITTSKGQRQFSTLDLDLLVIIGSEVELDSGTLLFLSSINAPVLIHGKKTDVVLVPPFLTSISSIRKSQYTISDSFALLVAKRFIEGKIKGMINVAKHFAYLNKVSLDSVPSTEKIDSAKDVDELRVIEAELSRKMWEELRKFLPSDFPGRKPRNDDVINRAIDYVYSLVYSICTHALVSVGLDPFYGLMHSNSPGKYSLTYDFSEMFKPFAIHVVITTIRKGFPISLDKRGYLNSSSLTILTKNFYEMMIKRKIRGVVYVKANELKKSIMEYKSFTPYIYRPKDFS</sequence>
<keyword evidence="2 9" id="KW-0479">Metal-binding</keyword>
<keyword evidence="6 9" id="KW-0051">Antiviral defense</keyword>